<organism evidence="2 3">
    <name type="scientific">Hymenobacter tibetensis</name>
    <dbReference type="NCBI Taxonomy" id="497967"/>
    <lineage>
        <taxon>Bacteria</taxon>
        <taxon>Pseudomonadati</taxon>
        <taxon>Bacteroidota</taxon>
        <taxon>Cytophagia</taxon>
        <taxon>Cytophagales</taxon>
        <taxon>Hymenobacteraceae</taxon>
        <taxon>Hymenobacter</taxon>
    </lineage>
</organism>
<keyword evidence="3" id="KW-1185">Reference proteome</keyword>
<evidence type="ECO:0000259" key="1">
    <source>
        <dbReference type="Pfam" id="PF13271"/>
    </source>
</evidence>
<dbReference type="EMBL" id="CP094669">
    <property type="protein sequence ID" value="UOG73576.1"/>
    <property type="molecule type" value="Genomic_DNA"/>
</dbReference>
<protein>
    <submittedName>
        <fullName evidence="2">DUF4062 domain-containing protein</fullName>
    </submittedName>
</protein>
<dbReference type="RefSeq" id="WP_243796159.1">
    <property type="nucleotide sequence ID" value="NZ_CP094669.1"/>
</dbReference>
<name>A0ABY4CTY9_9BACT</name>
<reference evidence="2 3" key="1">
    <citation type="submission" date="2022-03" db="EMBL/GenBank/DDBJ databases">
        <title>Hymenobactersp. isolated from the air.</title>
        <authorList>
            <person name="Won M."/>
            <person name="Kwon S.-W."/>
        </authorList>
    </citation>
    <scope>NUCLEOTIDE SEQUENCE [LARGE SCALE GENOMIC DNA]</scope>
    <source>
        <strain evidence="2 3">KACC 21982</strain>
    </source>
</reference>
<dbReference type="Proteomes" id="UP000831113">
    <property type="component" value="Chromosome"/>
</dbReference>
<dbReference type="Pfam" id="PF13271">
    <property type="entry name" value="DUF4062"/>
    <property type="match status" value="1"/>
</dbReference>
<evidence type="ECO:0000313" key="2">
    <source>
        <dbReference type="EMBL" id="UOG73576.1"/>
    </source>
</evidence>
<evidence type="ECO:0000313" key="3">
    <source>
        <dbReference type="Proteomes" id="UP000831113"/>
    </source>
</evidence>
<sequence>MAKTVTLMKIFLASPQDVADERGIAEEVINEFNLTSGQHMNIRLELVRWETHTNPGLGKDGQDVINNQLSEDYDIFLGIMWKKFGSPTKRYDSGTQEEFNRAYEKSRHNKDEPYVMFYFCNRAPLSLDDIDIDQLSLVKTFKKSVSEMGLYYFPYDSVRDFEKLLKIQLPRVVFEIQNKQKSKETIELNKLKNEEVVSKSNVDLNNLEDERGVLDYLYEGERCFGLGNDNLIKIVSNVDIVKNRIVKQGENLSYLEASKLPIDTSAKIAMLNSIASDLLDFSNNINPELDSLEINFNKAIEQYSYALEYYYEMIILDKESIVSAFKHFDIFIDNISNAQVGIRTFKNAVDGFPKLSSSVIKARREASTSLERLLNILSSMAVLINEYQANLKRIIDDVNNEG</sequence>
<accession>A0ABY4CTY9</accession>
<feature type="domain" description="DUF4062" evidence="1">
    <location>
        <begin position="9"/>
        <end position="102"/>
    </location>
</feature>
<gene>
    <name evidence="2" type="ORF">MTX78_15760</name>
</gene>
<dbReference type="InterPro" id="IPR025139">
    <property type="entry name" value="DUF4062"/>
</dbReference>
<proteinExistence type="predicted"/>